<proteinExistence type="predicted"/>
<sequence length="264" mass="29843">MRTYRRLFSVVAFTALGSMLLAPDAQAQVGDYRNDFVIGFNGGYQLNKIAFENSIPQDMLGGINFGVTARYTCEKYFNTICAIQIELNYAELGWKERIESIDGLPCILQTGAHTGEAAAYQRRISYFQIPLLAHLGWGREEKGAKFFLNMGPQFGFMLSEKATTNFEYEDALKTDPERVSPECAQYAMPVEKKFDFGITAGLGMELSMKKVGHIALEARYYYGLGNIYGDSKQDHFSRSNHNSIVFKGTYLFDIVRTKNAKRKK</sequence>
<comment type="caution">
    <text evidence="1">The sequence shown here is derived from an EMBL/GenBank/DDBJ whole genome shotgun (WGS) entry which is preliminary data.</text>
</comment>
<organism evidence="1 2">
    <name type="scientific">Palleniella muris</name>
    <dbReference type="NCBI Taxonomy" id="3038145"/>
    <lineage>
        <taxon>Bacteria</taxon>
        <taxon>Pseudomonadati</taxon>
        <taxon>Bacteroidota</taxon>
        <taxon>Bacteroidia</taxon>
        <taxon>Bacteroidales</taxon>
        <taxon>Prevotellaceae</taxon>
        <taxon>Palleniella</taxon>
    </lineage>
</organism>
<accession>A0AC61QQ10</accession>
<reference evidence="1" key="1">
    <citation type="submission" date="2019-04" db="EMBL/GenBank/DDBJ databases">
        <title>Microbes associate with the intestines of laboratory mice.</title>
        <authorList>
            <person name="Navarre W."/>
            <person name="Wong E."/>
            <person name="Huang K."/>
            <person name="Tropini C."/>
            <person name="Ng K."/>
            <person name="Yu B."/>
        </authorList>
    </citation>
    <scope>NUCLEOTIDE SEQUENCE</scope>
    <source>
        <strain evidence="1">NM73_A23</strain>
    </source>
</reference>
<evidence type="ECO:0000313" key="1">
    <source>
        <dbReference type="EMBL" id="TGX82233.1"/>
    </source>
</evidence>
<dbReference type="Proteomes" id="UP000308886">
    <property type="component" value="Unassembled WGS sequence"/>
</dbReference>
<evidence type="ECO:0000313" key="2">
    <source>
        <dbReference type="Proteomes" id="UP000308886"/>
    </source>
</evidence>
<dbReference type="EMBL" id="SRZC01000011">
    <property type="protein sequence ID" value="TGX82233.1"/>
    <property type="molecule type" value="Genomic_DNA"/>
</dbReference>
<name>A0AC61QQ10_9BACT</name>
<keyword evidence="2" id="KW-1185">Reference proteome</keyword>
<gene>
    <name evidence="1" type="ORF">E5358_07990</name>
</gene>
<protein>
    <submittedName>
        <fullName evidence="1">PorT family protein</fullName>
    </submittedName>
</protein>